<dbReference type="EC" id="3.2.1.26" evidence="2"/>
<dbReference type="Proteomes" id="UP000642819">
    <property type="component" value="Unassembled WGS sequence"/>
</dbReference>
<dbReference type="SMART" id="SM00640">
    <property type="entry name" value="Glyco_32"/>
    <property type="match status" value="1"/>
</dbReference>
<evidence type="ECO:0000256" key="5">
    <source>
        <dbReference type="SAM" id="MobiDB-lite"/>
    </source>
</evidence>
<keyword evidence="3 7" id="KW-0378">Hydrolase</keyword>
<evidence type="ECO:0000313" key="7">
    <source>
        <dbReference type="EMBL" id="GHD07643.1"/>
    </source>
</evidence>
<dbReference type="PROSITE" id="PS00609">
    <property type="entry name" value="GLYCOSYL_HYDROL_F32"/>
    <property type="match status" value="1"/>
</dbReference>
<protein>
    <recommendedName>
        <fullName evidence="2">beta-fructofuranosidase</fullName>
        <ecNumber evidence="2">3.2.1.26</ecNumber>
    </recommendedName>
</protein>
<proteinExistence type="inferred from homology"/>
<feature type="region of interest" description="Disordered" evidence="5">
    <location>
        <begin position="1"/>
        <end position="33"/>
    </location>
</feature>
<evidence type="ECO:0000259" key="6">
    <source>
        <dbReference type="Pfam" id="PF00251"/>
    </source>
</evidence>
<evidence type="ECO:0000313" key="8">
    <source>
        <dbReference type="Proteomes" id="UP000642819"/>
    </source>
</evidence>
<dbReference type="EMBL" id="BMXK01000007">
    <property type="protein sequence ID" value="GHD07643.1"/>
    <property type="molecule type" value="Genomic_DNA"/>
</dbReference>
<dbReference type="InterPro" id="IPR018053">
    <property type="entry name" value="Glyco_hydro_32_AS"/>
</dbReference>
<feature type="domain" description="Glycosyl hydrolase family 32 N-terminal" evidence="6">
    <location>
        <begin position="30"/>
        <end position="336"/>
    </location>
</feature>
<evidence type="ECO:0000256" key="1">
    <source>
        <dbReference type="ARBA" id="ARBA00009902"/>
    </source>
</evidence>
<dbReference type="SUPFAM" id="SSF75005">
    <property type="entry name" value="Arabinanase/levansucrase/invertase"/>
    <property type="match status" value="1"/>
</dbReference>
<gene>
    <name evidence="7" type="ORF">GCM10008096_18620</name>
</gene>
<dbReference type="InterPro" id="IPR023296">
    <property type="entry name" value="Glyco_hydro_beta-prop_sf"/>
</dbReference>
<reference evidence="8" key="1">
    <citation type="journal article" date="2019" name="Int. J. Syst. Evol. Microbiol.">
        <title>The Global Catalogue of Microorganisms (GCM) 10K type strain sequencing project: providing services to taxonomists for standard genome sequencing and annotation.</title>
        <authorList>
            <consortium name="The Broad Institute Genomics Platform"/>
            <consortium name="The Broad Institute Genome Sequencing Center for Infectious Disease"/>
            <person name="Wu L."/>
            <person name="Ma J."/>
        </authorList>
    </citation>
    <scope>NUCLEOTIDE SEQUENCE [LARGE SCALE GENOMIC DNA]</scope>
    <source>
        <strain evidence="8">KCTC 19466</strain>
    </source>
</reference>
<accession>A0ABQ3GJQ2</accession>
<dbReference type="InterPro" id="IPR013148">
    <property type="entry name" value="Glyco_hydro_32_N"/>
</dbReference>
<evidence type="ECO:0000256" key="3">
    <source>
        <dbReference type="ARBA" id="ARBA00022801"/>
    </source>
</evidence>
<dbReference type="GO" id="GO:0016787">
    <property type="term" value="F:hydrolase activity"/>
    <property type="evidence" value="ECO:0007669"/>
    <property type="project" value="UniProtKB-KW"/>
</dbReference>
<dbReference type="PANTHER" id="PTHR43101:SF1">
    <property type="entry name" value="BETA-FRUCTOSIDASE"/>
    <property type="match status" value="1"/>
</dbReference>
<dbReference type="PANTHER" id="PTHR43101">
    <property type="entry name" value="BETA-FRUCTOSIDASE"/>
    <property type="match status" value="1"/>
</dbReference>
<dbReference type="CDD" id="cd08996">
    <property type="entry name" value="GH32_FFase"/>
    <property type="match status" value="1"/>
</dbReference>
<comment type="similarity">
    <text evidence="1">Belongs to the glycosyl hydrolase 32 family.</text>
</comment>
<dbReference type="Gene3D" id="2.115.10.20">
    <property type="entry name" value="Glycosyl hydrolase domain, family 43"/>
    <property type="match status" value="1"/>
</dbReference>
<keyword evidence="4" id="KW-0326">Glycosidase</keyword>
<keyword evidence="8" id="KW-1185">Reference proteome</keyword>
<evidence type="ECO:0000256" key="2">
    <source>
        <dbReference type="ARBA" id="ARBA00012758"/>
    </source>
</evidence>
<dbReference type="InterPro" id="IPR001362">
    <property type="entry name" value="Glyco_hydro_32"/>
</dbReference>
<dbReference type="Pfam" id="PF00251">
    <property type="entry name" value="Glyco_hydro_32N"/>
    <property type="match status" value="1"/>
</dbReference>
<organism evidence="7 8">
    <name type="scientific">Zhihengliuella salsuginis</name>
    <dbReference type="NCBI Taxonomy" id="578222"/>
    <lineage>
        <taxon>Bacteria</taxon>
        <taxon>Bacillati</taxon>
        <taxon>Actinomycetota</taxon>
        <taxon>Actinomycetes</taxon>
        <taxon>Micrococcales</taxon>
        <taxon>Micrococcaceae</taxon>
        <taxon>Zhihengliuella</taxon>
    </lineage>
</organism>
<sequence length="453" mass="48860">MKGQLVTTQADQNRRGSAAGPADPIRPVIHPRPRAGWLNDPNGLIRHDGRYHVFCQYNPDSARHHRIAWAHLSSADLVSWREHPVAIVPQDGAEDAFGCWSGVAVDDGGTPTLVYTGVRQEGGTSSVLLARSSDAGLDTWEKEPVPATGMPEGESFTDVRDPFLFTFGGRRYALQGAGSRGGDPAVLLYDAEDLTTWRYLGRFLDQGDPVARQLAEAEIWECPQLVRLDGRWVLLLSLWRWVGGSHRLDSVAWLVGDIDTDESGAPVRFAAASGGPADTGPDFYAPQALVDEDRVLLWGWSWEGREESFADASGWAGVLTLPRTIGLESERLVVAPAPELEALRGDRATLEPGTLHPVPDPAEIVVGLGAGSDAGIEVLLVSDAGERSVLELPAAGARVYIDRSIVEAFREGGVPHTVRAYPVAGETWAVRVTGAAADVWALKAMAVDYRAED</sequence>
<dbReference type="InterPro" id="IPR051214">
    <property type="entry name" value="GH32_Enzymes"/>
</dbReference>
<name>A0ABQ3GJQ2_9MICC</name>
<comment type="caution">
    <text evidence="7">The sequence shown here is derived from an EMBL/GenBank/DDBJ whole genome shotgun (WGS) entry which is preliminary data.</text>
</comment>
<evidence type="ECO:0000256" key="4">
    <source>
        <dbReference type="ARBA" id="ARBA00023295"/>
    </source>
</evidence>
<feature type="compositionally biased region" description="Polar residues" evidence="5">
    <location>
        <begin position="1"/>
        <end position="11"/>
    </location>
</feature>